<feature type="compositionally biased region" description="Basic and acidic residues" evidence="1">
    <location>
        <begin position="177"/>
        <end position="189"/>
    </location>
</feature>
<accession>A0A0D2G244</accession>
<dbReference type="HOGENOM" id="CLU_1261352_0_0_1"/>
<keyword evidence="3" id="KW-1185">Reference proteome</keyword>
<dbReference type="Proteomes" id="UP000054266">
    <property type="component" value="Unassembled WGS sequence"/>
</dbReference>
<evidence type="ECO:0000313" key="2">
    <source>
        <dbReference type="EMBL" id="KIW66179.1"/>
    </source>
</evidence>
<proteinExistence type="predicted"/>
<name>A0A0D2G244_9EURO</name>
<feature type="region of interest" description="Disordered" evidence="1">
    <location>
        <begin position="177"/>
        <end position="219"/>
    </location>
</feature>
<evidence type="ECO:0000313" key="3">
    <source>
        <dbReference type="Proteomes" id="UP000054266"/>
    </source>
</evidence>
<gene>
    <name evidence="2" type="ORF">PV04_08380</name>
</gene>
<evidence type="ECO:0000256" key="1">
    <source>
        <dbReference type="SAM" id="MobiDB-lite"/>
    </source>
</evidence>
<reference evidence="2 3" key="1">
    <citation type="submission" date="2015-01" db="EMBL/GenBank/DDBJ databases">
        <title>The Genome Sequence of Capronia semiimmersa CBS27337.</title>
        <authorList>
            <consortium name="The Broad Institute Genomics Platform"/>
            <person name="Cuomo C."/>
            <person name="de Hoog S."/>
            <person name="Gorbushina A."/>
            <person name="Stielow B."/>
            <person name="Teixiera M."/>
            <person name="Abouelleil A."/>
            <person name="Chapman S.B."/>
            <person name="Priest M."/>
            <person name="Young S.K."/>
            <person name="Wortman J."/>
            <person name="Nusbaum C."/>
            <person name="Birren B."/>
        </authorList>
    </citation>
    <scope>NUCLEOTIDE SEQUENCE [LARGE SCALE GENOMIC DNA]</scope>
    <source>
        <strain evidence="2 3">CBS 27337</strain>
    </source>
</reference>
<protein>
    <submittedName>
        <fullName evidence="2">Uncharacterized protein</fullName>
    </submittedName>
</protein>
<sequence>MQQRVPSPARLVYDICAQKSLPTLDKRQQSTIRDRLAQTLHEHDSRDVSGREGIRPWPTQQIQLLQWQTGPKHRIVRRRQPEEADTRPPVNRHIRFRLPNEGWRRCTLRNGSFTRPHFDSSRPGSGSGWRFLSTSTQPQGWHESRANIKVTKWIEHLRGQGFDADARQLQLINFREKRPPPVFKRETKNSIEASTRPNDNAKSILTPSSESQQLVTGRR</sequence>
<dbReference type="EMBL" id="KN846960">
    <property type="protein sequence ID" value="KIW66179.1"/>
    <property type="molecule type" value="Genomic_DNA"/>
</dbReference>
<dbReference type="AlphaFoldDB" id="A0A0D2G244"/>
<organism evidence="2 3">
    <name type="scientific">Phialophora macrospora</name>
    <dbReference type="NCBI Taxonomy" id="1851006"/>
    <lineage>
        <taxon>Eukaryota</taxon>
        <taxon>Fungi</taxon>
        <taxon>Dikarya</taxon>
        <taxon>Ascomycota</taxon>
        <taxon>Pezizomycotina</taxon>
        <taxon>Eurotiomycetes</taxon>
        <taxon>Chaetothyriomycetidae</taxon>
        <taxon>Chaetothyriales</taxon>
        <taxon>Herpotrichiellaceae</taxon>
        <taxon>Phialophora</taxon>
    </lineage>
</organism>
<feature type="compositionally biased region" description="Polar residues" evidence="1">
    <location>
        <begin position="190"/>
        <end position="219"/>
    </location>
</feature>